<dbReference type="EMBL" id="LBPN01000025">
    <property type="protein sequence ID" value="KKP57738.1"/>
    <property type="molecule type" value="Genomic_DNA"/>
</dbReference>
<comment type="caution">
    <text evidence="1">The sequence shown here is derived from an EMBL/GenBank/DDBJ whole genome shotgun (WGS) entry which is preliminary data.</text>
</comment>
<dbReference type="AlphaFoldDB" id="A0A0G0ALI9"/>
<evidence type="ECO:0000313" key="1">
    <source>
        <dbReference type="EMBL" id="KKP57738.1"/>
    </source>
</evidence>
<evidence type="ECO:0000313" key="2">
    <source>
        <dbReference type="Proteomes" id="UP000034176"/>
    </source>
</evidence>
<dbReference type="STRING" id="1618434.UR52_C0025G0005"/>
<proteinExistence type="predicted"/>
<gene>
    <name evidence="1" type="ORF">UR52_C0025G0005</name>
</gene>
<protein>
    <submittedName>
        <fullName evidence="1">Uncharacterized protein</fullName>
    </submittedName>
</protein>
<organism evidence="1 2">
    <name type="scientific">Candidatus Gottesmanbacteria bacterium GW2011_GWA1_34_13</name>
    <dbReference type="NCBI Taxonomy" id="1618434"/>
    <lineage>
        <taxon>Bacteria</taxon>
        <taxon>Candidatus Gottesmaniibacteriota</taxon>
    </lineage>
</organism>
<accession>A0A0G0ALI9</accession>
<reference evidence="1 2" key="1">
    <citation type="journal article" date="2015" name="Nature">
        <title>rRNA introns, odd ribosomes, and small enigmatic genomes across a large radiation of phyla.</title>
        <authorList>
            <person name="Brown C.T."/>
            <person name="Hug L.A."/>
            <person name="Thomas B.C."/>
            <person name="Sharon I."/>
            <person name="Castelle C.J."/>
            <person name="Singh A."/>
            <person name="Wilkins M.J."/>
            <person name="Williams K.H."/>
            <person name="Banfield J.F."/>
        </authorList>
    </citation>
    <scope>NUCLEOTIDE SEQUENCE [LARGE SCALE GENOMIC DNA]</scope>
</reference>
<name>A0A0G0ALI9_9BACT</name>
<dbReference type="Proteomes" id="UP000034176">
    <property type="component" value="Unassembled WGS sequence"/>
</dbReference>
<sequence length="64" mass="7649">MQKFESNNILTEITNLRFILNIIHKLLALDWYFGKRDKRFETVHLNFNKFIFVPRKGVGPLLLS</sequence>